<comment type="caution">
    <text evidence="1">The sequence shown here is derived from an EMBL/GenBank/DDBJ whole genome shotgun (WGS) entry which is preliminary data.</text>
</comment>
<protein>
    <submittedName>
        <fullName evidence="1">Nuclear pore complex protein Nup98-Nup96</fullName>
    </submittedName>
</protein>
<dbReference type="Proteomes" id="UP001165960">
    <property type="component" value="Unassembled WGS sequence"/>
</dbReference>
<proteinExistence type="predicted"/>
<accession>A0ACC2TXZ7</accession>
<reference evidence="1" key="1">
    <citation type="submission" date="2022-04" db="EMBL/GenBank/DDBJ databases">
        <title>Genome of the entomopathogenic fungus Entomophthora muscae.</title>
        <authorList>
            <person name="Elya C."/>
            <person name="Lovett B.R."/>
            <person name="Lee E."/>
            <person name="Macias A.M."/>
            <person name="Hajek A.E."/>
            <person name="De Bivort B.L."/>
            <person name="Kasson M.T."/>
            <person name="De Fine Licht H.H."/>
            <person name="Stajich J.E."/>
        </authorList>
    </citation>
    <scope>NUCLEOTIDE SEQUENCE</scope>
    <source>
        <strain evidence="1">Berkeley</strain>
    </source>
</reference>
<dbReference type="EMBL" id="QTSX02001720">
    <property type="protein sequence ID" value="KAJ9079477.1"/>
    <property type="molecule type" value="Genomic_DNA"/>
</dbReference>
<organism evidence="1 2">
    <name type="scientific">Entomophthora muscae</name>
    <dbReference type="NCBI Taxonomy" id="34485"/>
    <lineage>
        <taxon>Eukaryota</taxon>
        <taxon>Fungi</taxon>
        <taxon>Fungi incertae sedis</taxon>
        <taxon>Zoopagomycota</taxon>
        <taxon>Entomophthoromycotina</taxon>
        <taxon>Entomophthoromycetes</taxon>
        <taxon>Entomophthorales</taxon>
        <taxon>Entomophthoraceae</taxon>
        <taxon>Entomophthora</taxon>
    </lineage>
</organism>
<evidence type="ECO:0000313" key="2">
    <source>
        <dbReference type="Proteomes" id="UP001165960"/>
    </source>
</evidence>
<gene>
    <name evidence="1" type="primary">NUP98</name>
    <name evidence="1" type="ORF">DSO57_1034966</name>
</gene>
<evidence type="ECO:0000313" key="1">
    <source>
        <dbReference type="EMBL" id="KAJ9079477.1"/>
    </source>
</evidence>
<keyword evidence="2" id="KW-1185">Reference proteome</keyword>
<name>A0ACC2TXZ7_9FUNG</name>
<sequence>MGLWEWAVFVAMHLDDPNARAAVVKELLARHIELVASEIYHKYPAQMLGPELLTKKDLFLTRRLGVAEHWLHTAKAWQAQYSGNSRAQILHHLLAKELHAAHEVFLYKLAPNMVFGDLRQLHDIAAHLAQCRLPGWHESGGGSMFKEYVDLMICFQSVSPLLMGRPMKALPENFSASTQRVVPRALALLKFLSSHTFPAVMAISPSLGYVDSSFQMALSEMASTLSQAVAQSSQADLDRIASSECVFSSNSGSEPRDSSSLALAHLHLSPGSNSLIADPCESVSSYGHPENLRNSIHSLANSQF</sequence>